<name>A0AA86QL05_9EUKA</name>
<proteinExistence type="predicted"/>
<dbReference type="EMBL" id="CAXDID020000107">
    <property type="protein sequence ID" value="CAL6028619.1"/>
    <property type="molecule type" value="Genomic_DNA"/>
</dbReference>
<dbReference type="EMBL" id="CATOUU010000840">
    <property type="protein sequence ID" value="CAI9953690.1"/>
    <property type="molecule type" value="Genomic_DNA"/>
</dbReference>
<evidence type="ECO:0000313" key="6">
    <source>
        <dbReference type="EMBL" id="CAL6028609.1"/>
    </source>
</evidence>
<reference evidence="2" key="1">
    <citation type="submission" date="2023-06" db="EMBL/GenBank/DDBJ databases">
        <authorList>
            <person name="Kurt Z."/>
        </authorList>
    </citation>
    <scope>NUCLEOTIDE SEQUENCE</scope>
</reference>
<evidence type="ECO:0000313" key="5">
    <source>
        <dbReference type="EMBL" id="CAL6009169.1"/>
    </source>
</evidence>
<dbReference type="EMBL" id="CAXDID020000107">
    <property type="protein sequence ID" value="CAL6028609.1"/>
    <property type="molecule type" value="Genomic_DNA"/>
</dbReference>
<evidence type="ECO:0000313" key="4">
    <source>
        <dbReference type="EMBL" id="CAI9966002.1"/>
    </source>
</evidence>
<dbReference type="AlphaFoldDB" id="A0AA86QL05"/>
<feature type="transmembrane region" description="Helical" evidence="1">
    <location>
        <begin position="7"/>
        <end position="27"/>
    </location>
</feature>
<feature type="transmembrane region" description="Helical" evidence="1">
    <location>
        <begin position="47"/>
        <end position="69"/>
    </location>
</feature>
<feature type="transmembrane region" description="Helical" evidence="1">
    <location>
        <begin position="81"/>
        <end position="103"/>
    </location>
</feature>
<dbReference type="EMBL" id="CATOUU010000998">
    <property type="protein sequence ID" value="CAI9966002.1"/>
    <property type="molecule type" value="Genomic_DNA"/>
</dbReference>
<keyword evidence="8" id="KW-1185">Reference proteome</keyword>
<accession>A0AA86QL05</accession>
<comment type="caution">
    <text evidence="2">The sequence shown here is derived from an EMBL/GenBank/DDBJ whole genome shotgun (WGS) entry which is preliminary data.</text>
</comment>
<evidence type="ECO:0000313" key="3">
    <source>
        <dbReference type="EMBL" id="CAI9953695.1"/>
    </source>
</evidence>
<keyword evidence="1" id="KW-0472">Membrane</keyword>
<dbReference type="Proteomes" id="UP001642409">
    <property type="component" value="Unassembled WGS sequence"/>
</dbReference>
<gene>
    <name evidence="5" type="ORF">HINF_LOCUS21468</name>
    <name evidence="6" type="ORF">HINF_LOCUS31892</name>
    <name evidence="7" type="ORF">HINF_LOCUS31897</name>
    <name evidence="2" type="ORF">HINF_LOCUS41335</name>
    <name evidence="3" type="ORF">HINF_LOCUS41340</name>
    <name evidence="4" type="ORF">HINF_LOCUS53647</name>
</gene>
<evidence type="ECO:0000313" key="2">
    <source>
        <dbReference type="EMBL" id="CAI9953690.1"/>
    </source>
</evidence>
<evidence type="ECO:0000313" key="7">
    <source>
        <dbReference type="EMBL" id="CAL6028619.1"/>
    </source>
</evidence>
<reference evidence="5 8" key="2">
    <citation type="submission" date="2024-07" db="EMBL/GenBank/DDBJ databases">
        <authorList>
            <person name="Akdeniz Z."/>
        </authorList>
    </citation>
    <scope>NUCLEOTIDE SEQUENCE [LARGE SCALE GENOMIC DNA]</scope>
</reference>
<keyword evidence="1" id="KW-1133">Transmembrane helix</keyword>
<evidence type="ECO:0000313" key="8">
    <source>
        <dbReference type="Proteomes" id="UP001642409"/>
    </source>
</evidence>
<dbReference type="EMBL" id="CAXDID020000059">
    <property type="protein sequence ID" value="CAL6009169.1"/>
    <property type="molecule type" value="Genomic_DNA"/>
</dbReference>
<evidence type="ECO:0000256" key="1">
    <source>
        <dbReference type="SAM" id="Phobius"/>
    </source>
</evidence>
<protein>
    <submittedName>
        <fullName evidence="5">Hypothetical_protein</fullName>
    </submittedName>
</protein>
<sequence>MLNQVTFRFIGQHLLTLFIAAYLIAFGQHHQDSKGASLSCTRRECDLWPVFKTIIPFTLFCIMVTCSLFCEADMIIELAKIFSLSLLCKALIQMWITELNFVIKPHFLHLQ</sequence>
<dbReference type="EMBL" id="CATOUU010000840">
    <property type="protein sequence ID" value="CAI9953695.1"/>
    <property type="molecule type" value="Genomic_DNA"/>
</dbReference>
<keyword evidence="1" id="KW-0812">Transmembrane</keyword>
<organism evidence="2">
    <name type="scientific">Hexamita inflata</name>
    <dbReference type="NCBI Taxonomy" id="28002"/>
    <lineage>
        <taxon>Eukaryota</taxon>
        <taxon>Metamonada</taxon>
        <taxon>Diplomonadida</taxon>
        <taxon>Hexamitidae</taxon>
        <taxon>Hexamitinae</taxon>
        <taxon>Hexamita</taxon>
    </lineage>
</organism>